<evidence type="ECO:0000259" key="1">
    <source>
        <dbReference type="Pfam" id="PF04909"/>
    </source>
</evidence>
<dbReference type="EMBL" id="NEXO01000006">
    <property type="protein sequence ID" value="PSO05889.1"/>
    <property type="molecule type" value="Genomic_DNA"/>
</dbReference>
<dbReference type="SUPFAM" id="SSF51556">
    <property type="entry name" value="Metallo-dependent hydrolases"/>
    <property type="match status" value="1"/>
</dbReference>
<evidence type="ECO:0000313" key="3">
    <source>
        <dbReference type="Proteomes" id="UP000241886"/>
    </source>
</evidence>
<dbReference type="Gene3D" id="3.20.20.140">
    <property type="entry name" value="Metal-dependent hydrolases"/>
    <property type="match status" value="1"/>
</dbReference>
<organism evidence="2 3">
    <name type="scientific">Candidatus Marsarchaeota G2 archaeon ECH_B_SAG-G16</name>
    <dbReference type="NCBI Taxonomy" id="1978167"/>
    <lineage>
        <taxon>Archaea</taxon>
        <taxon>Candidatus Marsarchaeota</taxon>
        <taxon>Candidatus Marsarchaeota group 2</taxon>
    </lineage>
</organism>
<dbReference type="PANTHER" id="PTHR43383:SF2">
    <property type="entry name" value="AMIDOHYDROLASE 2 FAMILY PROTEIN"/>
    <property type="match status" value="1"/>
</dbReference>
<reference evidence="2 3" key="1">
    <citation type="submission" date="2017-04" db="EMBL/GenBank/DDBJ databases">
        <title>Novel microbial lineages endemic to geothermal iron-oxide mats fill important gaps in the evolutionary history of Archaea.</title>
        <authorList>
            <person name="Jay Z.J."/>
            <person name="Beam J.P."/>
            <person name="Dlakic M."/>
            <person name="Rusch D.B."/>
            <person name="Kozubal M.A."/>
            <person name="Inskeep W.P."/>
        </authorList>
    </citation>
    <scope>NUCLEOTIDE SEQUENCE [LARGE SCALE GENOMIC DNA]</scope>
    <source>
        <strain evidence="2">ECH_B_SAG-G16</strain>
    </source>
</reference>
<sequence length="382" mass="44064">MNTHVKTLDLSEQKVVDVHCFAFSEDAKNLTKEKLYSLFWLGGPTVGSVKSAPVEQNEVEECLNYKLFIKFLSKFLKCEKHQVLLERNKRCERFQEYLDELFSDAKIEEFVFDSGLKTVKDEELKRYFPRRYQKVFRLEPLISELLENSKSLDELLQRFEQTLERVLSSGYKGFKSVIAYRSGLDVQSWSRKELEEEFVNRKLEWFGPVVKKIRDELLITALKVCAKRRAMLQIHTGLGDTDVVAEKCNPILLKGVLMREEFWDAKVVLVHGGYPFLAEACWLSKVFPNVYVETSSPFPPTYIAPLSVERFYTVLGSAPLTKIVYGSDAFEIPELHWIAAKLTKLSLEVALSKMIELGVLDEEEAYRSAKMVLYQNAHTLLG</sequence>
<name>A0A2R6C4R8_9ARCH</name>
<gene>
    <name evidence="2" type="ORF">B9Q13_00420</name>
</gene>
<dbReference type="Proteomes" id="UP000241886">
    <property type="component" value="Unassembled WGS sequence"/>
</dbReference>
<proteinExistence type="predicted"/>
<dbReference type="AlphaFoldDB" id="A0A2R6C4R8"/>
<evidence type="ECO:0000313" key="2">
    <source>
        <dbReference type="EMBL" id="PSO05889.1"/>
    </source>
</evidence>
<dbReference type="Pfam" id="PF04909">
    <property type="entry name" value="Amidohydro_2"/>
    <property type="match status" value="1"/>
</dbReference>
<accession>A0A2R6C4R8</accession>
<dbReference type="GO" id="GO:0016787">
    <property type="term" value="F:hydrolase activity"/>
    <property type="evidence" value="ECO:0007669"/>
    <property type="project" value="InterPro"/>
</dbReference>
<dbReference type="PANTHER" id="PTHR43383">
    <property type="entry name" value="NODULIN 6"/>
    <property type="match status" value="1"/>
</dbReference>
<protein>
    <recommendedName>
        <fullName evidence="1">Amidohydrolase-related domain-containing protein</fullName>
    </recommendedName>
</protein>
<dbReference type="InterPro" id="IPR032466">
    <property type="entry name" value="Metal_Hydrolase"/>
</dbReference>
<comment type="caution">
    <text evidence="2">The sequence shown here is derived from an EMBL/GenBank/DDBJ whole genome shotgun (WGS) entry which is preliminary data.</text>
</comment>
<dbReference type="InterPro" id="IPR006680">
    <property type="entry name" value="Amidohydro-rel"/>
</dbReference>
<feature type="domain" description="Amidohydrolase-related" evidence="1">
    <location>
        <begin position="220"/>
        <end position="380"/>
    </location>
</feature>